<accession>A0A2B4SQM4</accession>
<evidence type="ECO:0000313" key="3">
    <source>
        <dbReference type="Proteomes" id="UP000225706"/>
    </source>
</evidence>
<dbReference type="GO" id="GO:0009311">
    <property type="term" value="P:oligosaccharide metabolic process"/>
    <property type="evidence" value="ECO:0007669"/>
    <property type="project" value="InterPro"/>
</dbReference>
<dbReference type="InterPro" id="IPR004888">
    <property type="entry name" value="Glycoside_hydrolase_63"/>
</dbReference>
<name>A0A2B4SQM4_STYPI</name>
<comment type="caution">
    <text evidence="2">The sequence shown here is derived from an EMBL/GenBank/DDBJ whole genome shotgun (WGS) entry which is preliminary data.</text>
</comment>
<reference evidence="3" key="1">
    <citation type="journal article" date="2017" name="bioRxiv">
        <title>Comparative analysis of the genomes of Stylophora pistillata and Acropora digitifera provides evidence for extensive differences between species of corals.</title>
        <authorList>
            <person name="Voolstra C.R."/>
            <person name="Li Y."/>
            <person name="Liew Y.J."/>
            <person name="Baumgarten S."/>
            <person name="Zoccola D."/>
            <person name="Flot J.-F."/>
            <person name="Tambutte S."/>
            <person name="Allemand D."/>
            <person name="Aranda M."/>
        </authorList>
    </citation>
    <scope>NUCLEOTIDE SEQUENCE [LARGE SCALE GENOMIC DNA]</scope>
</reference>
<dbReference type="InterPro" id="IPR054491">
    <property type="entry name" value="MGH1-like_GH"/>
</dbReference>
<dbReference type="Gene3D" id="1.50.10.10">
    <property type="match status" value="1"/>
</dbReference>
<proteinExistence type="predicted"/>
<dbReference type="OrthoDB" id="14419at2759"/>
<protein>
    <recommendedName>
        <fullName evidence="1">Mannosylglycerate hydrolase MGH1-like glycoside hydrolase domain-containing protein</fullName>
    </recommendedName>
</protein>
<sequence length="906" mass="105882">MFKSKRLKRQATIVIEHKLAETKRLEEDSDREKNWKRWGPYLSERQWGTVREDYSFDGACWDYFSHDHARSRVYRWGEDGLLGITDRQCRLCFGLALWNEKDPILKERLFGLTGTEGNHGEDVKECYYYLDSTPTHSYMKALYKYPQNEYPYGWIVDENRNRSRQEPEFELTDTGVFNESRYWDITAEYAKNTPNDILIEITVANRGPDTARIHILPTLWFRNTWIWGCKHEGCTRKANMKQTAPNSVACSHETLGKYTFVFDVNPENEIPELLFTENETNTTSLFNVENYTTFTKDAFHRYIINGEKDAVNPKKKGTKVAPYYVLVVPADEERVIRCRLMADEEIVTDPFAERNFGAVMQKRIKEADEFYNIAIPDGLTEEETQVSRQSYAGLLWSKQFYHYIIQDWLKGDPETPAPPRERLKGRNSEAEWAQLFNRDVVSMPDKWEYPWYATWDLAFHMLAFSKIDPQFAKDQLLLFLREWYMAPNGQLPAYEFALGDVNPPVHALACLMVYKMTGRKGARDDEYLARCFQKLLINFTWWVNRKDPSGKNIFGGGFLGLDNIGIFDRSKDLPIHANLLQADGTAWMAFYCVIMLNIALDLSMKDDTYEDMASKFFEHFTQISDAINEMSDGVGLWDPVDGFYYDHLTSETCSLPLRVRSMVGLVPLMACLVLDDEYMEKLPGFRKRLEWFMKNRPDLASQVSYMDGDGESQYHHLLAIPTKDQLFRVLTYMLDEDEFLSPYGIRSLSKFHEKNPFKLELSGEVYSVQYVPGESDTFMFGGNSNWRGPIWVCMNYLLIEALERYDYFYGDKFMIECPTRSGNLMRLRDVALELCRRVVSLFLPNEQGRRPCHGEDDRYTYDVYWNNLVLFYEYFHPETGRGCGASHQTGWTALVSRLLEKLAKNR</sequence>
<dbReference type="InterPro" id="IPR012341">
    <property type="entry name" value="6hp_glycosidase-like_sf"/>
</dbReference>
<dbReference type="InterPro" id="IPR008928">
    <property type="entry name" value="6-hairpin_glycosidase_sf"/>
</dbReference>
<dbReference type="Proteomes" id="UP000225706">
    <property type="component" value="Unassembled WGS sequence"/>
</dbReference>
<dbReference type="EMBL" id="LSMT01000017">
    <property type="protein sequence ID" value="PFX32974.1"/>
    <property type="molecule type" value="Genomic_DNA"/>
</dbReference>
<gene>
    <name evidence="2" type="ORF">AWC38_SpisGene2184</name>
</gene>
<evidence type="ECO:0000313" key="2">
    <source>
        <dbReference type="EMBL" id="PFX32974.1"/>
    </source>
</evidence>
<dbReference type="SUPFAM" id="SSF48208">
    <property type="entry name" value="Six-hairpin glycosidases"/>
    <property type="match status" value="1"/>
</dbReference>
<dbReference type="Pfam" id="PF22422">
    <property type="entry name" value="MGH1-like_GH"/>
    <property type="match status" value="2"/>
</dbReference>
<dbReference type="AlphaFoldDB" id="A0A2B4SQM4"/>
<dbReference type="STRING" id="50429.A0A2B4SQM4"/>
<dbReference type="PANTHER" id="PTHR10412">
    <property type="entry name" value="MANNOSYL-OLIGOSACCHARIDE GLUCOSIDASE"/>
    <property type="match status" value="1"/>
</dbReference>
<keyword evidence="3" id="KW-1185">Reference proteome</keyword>
<dbReference type="PANTHER" id="PTHR10412:SF10">
    <property type="entry name" value="GLYCOSYL HYDROLASE FAMILY 63 C-TERMINAL DOMAIN-CONTAINING PROTEIN"/>
    <property type="match status" value="1"/>
</dbReference>
<feature type="domain" description="Mannosylglycerate hydrolase MGH1-like glycoside hydrolase" evidence="1">
    <location>
        <begin position="449"/>
        <end position="551"/>
    </location>
</feature>
<evidence type="ECO:0000259" key="1">
    <source>
        <dbReference type="Pfam" id="PF22422"/>
    </source>
</evidence>
<organism evidence="2 3">
    <name type="scientific">Stylophora pistillata</name>
    <name type="common">Smooth cauliflower coral</name>
    <dbReference type="NCBI Taxonomy" id="50429"/>
    <lineage>
        <taxon>Eukaryota</taxon>
        <taxon>Metazoa</taxon>
        <taxon>Cnidaria</taxon>
        <taxon>Anthozoa</taxon>
        <taxon>Hexacorallia</taxon>
        <taxon>Scleractinia</taxon>
        <taxon>Astrocoeniina</taxon>
        <taxon>Pocilloporidae</taxon>
        <taxon>Stylophora</taxon>
    </lineage>
</organism>
<dbReference type="GO" id="GO:0004573">
    <property type="term" value="F:Glc3Man9GlcNAc2 oligosaccharide glucosidase activity"/>
    <property type="evidence" value="ECO:0007669"/>
    <property type="project" value="InterPro"/>
</dbReference>
<feature type="domain" description="Mannosylglycerate hydrolase MGH1-like glycoside hydrolase" evidence="1">
    <location>
        <begin position="720"/>
        <end position="889"/>
    </location>
</feature>